<protein>
    <submittedName>
        <fullName evidence="1">Uncharacterized protein</fullName>
    </submittedName>
</protein>
<name>A0ACC0DIN6_9PEZI</name>
<reference evidence="1 2" key="1">
    <citation type="journal article" date="2022" name="New Phytol.">
        <title>Ecological generalism drives hyperdiversity of secondary metabolite gene clusters in xylarialean endophytes.</title>
        <authorList>
            <person name="Franco M.E.E."/>
            <person name="Wisecaver J.H."/>
            <person name="Arnold A.E."/>
            <person name="Ju Y.M."/>
            <person name="Slot J.C."/>
            <person name="Ahrendt S."/>
            <person name="Moore L.P."/>
            <person name="Eastman K.E."/>
            <person name="Scott K."/>
            <person name="Konkel Z."/>
            <person name="Mondo S.J."/>
            <person name="Kuo A."/>
            <person name="Hayes R.D."/>
            <person name="Haridas S."/>
            <person name="Andreopoulos B."/>
            <person name="Riley R."/>
            <person name="LaButti K."/>
            <person name="Pangilinan J."/>
            <person name="Lipzen A."/>
            <person name="Amirebrahimi M."/>
            <person name="Yan J."/>
            <person name="Adam C."/>
            <person name="Keymanesh K."/>
            <person name="Ng V."/>
            <person name="Louie K."/>
            <person name="Northen T."/>
            <person name="Drula E."/>
            <person name="Henrissat B."/>
            <person name="Hsieh H.M."/>
            <person name="Youens-Clark K."/>
            <person name="Lutzoni F."/>
            <person name="Miadlikowska J."/>
            <person name="Eastwood D.C."/>
            <person name="Hamelin R.C."/>
            <person name="Grigoriev I.V."/>
            <person name="U'Ren J.M."/>
        </authorList>
    </citation>
    <scope>NUCLEOTIDE SEQUENCE [LARGE SCALE GENOMIC DNA]</scope>
    <source>
        <strain evidence="1 2">ER1909</strain>
    </source>
</reference>
<proteinExistence type="predicted"/>
<comment type="caution">
    <text evidence="1">The sequence shown here is derived from an EMBL/GenBank/DDBJ whole genome shotgun (WGS) entry which is preliminary data.</text>
</comment>
<gene>
    <name evidence="1" type="ORF">F4821DRAFT_224032</name>
</gene>
<organism evidence="1 2">
    <name type="scientific">Hypoxylon rubiginosum</name>
    <dbReference type="NCBI Taxonomy" id="110542"/>
    <lineage>
        <taxon>Eukaryota</taxon>
        <taxon>Fungi</taxon>
        <taxon>Dikarya</taxon>
        <taxon>Ascomycota</taxon>
        <taxon>Pezizomycotina</taxon>
        <taxon>Sordariomycetes</taxon>
        <taxon>Xylariomycetidae</taxon>
        <taxon>Xylariales</taxon>
        <taxon>Hypoxylaceae</taxon>
        <taxon>Hypoxylon</taxon>
    </lineage>
</organism>
<evidence type="ECO:0000313" key="2">
    <source>
        <dbReference type="Proteomes" id="UP001497680"/>
    </source>
</evidence>
<keyword evidence="2" id="KW-1185">Reference proteome</keyword>
<sequence length="1613" mass="178574">MADITSVWTSDNAESYGDFDRGVILSGRRSHVPVVDCQARFLALAAHLGVPILSCFQSRFLTSGGASLGQGLSFSVSRPLPEIHLQPDDDKSWVNTVEAQRGKPWQDWFESLADCGIPVGMNLSEETGEVRQCATFTLVVKNHITKRIFGREAGTQKEDDDDTHLLAAITNEMRVLCRAGVQSSVHIVSLIAVTWDVHPTVNNRFWPSLVLEGAEHGRIDQYLRSNPGASFITKLSMLVGVVSAMSWLHECGVVHRDIKPANILVCSRPSSEFLDDCLAALHVAPIRVKLCDFGCAAILDDYEDEHEFSYVTGTPGWMAPEVVRGSSLRPSMLLAADIFSLGLVAASIFLNGEAPFAVSAARDVASMSATGYTHGNSKLEGADLVSIENLLAEMEAMHIYNTEELDAIGVLLGLTLQINPDDRASLPEIQTHLQWQLSTTVSKQPQVLEAFDDMSAWGISRFLSHFPTVTDTPLYLRTPRPYLGRSLDDVPFFGLPDVAFESDIRWSLLPRPARRETWHDIRVRAEGTGRDAGPCALLAASLIINGAETPDGASSRTYLEKAVQCGEPTALNGAMNIFNAVDGTVPEDVRNRVLDHFRDPTFRAMALVETKCQSYLGEKFPLKVTSSDKVKGSWDRVAWETFAHEFPSNFQEFLDSTDYRKIISTIPPLQLESLRRLRQCPSMQGNTWNSGQLTHNPFDQDHVLDIHDYSFFVAEVMELECIDEPDEEGFTLLQRAVFHGNQIVVELLLDTLGANVEAYGATPHWTPLWLACWLGHYELAILLLSHGADIGCHDSVQGAGVLDFLNQFHTEEQVEGIGYQALAHGLDINGHSGIGGVSGPLFTCSSSTDYSNGAAIRFLVENEAIANTRTLCIHAARLNLDTLGDLRAAPAWRDTTTKTSAISGLVQFTKFHHMFVSGSLYRENLKPTLCLLAESNISSELDIAKAEKNEVGAPLTSQLSLALRNYRQDVLEAMLAGSTMQAPLESILKEAIVLQYPAAVQLLIEQGADIMALWPEKLQGLTDMRMFEYMTVTMPSLLPVAIKQLEARGDVDIKAVLSRRYSSWGTHSLLVTLLESGGWFGELDLAESLRVRFGLDFDDDEPDYDGNDKPTLTTALVQDMHSVDTGTARLIGFQYLLSMEPRPKFYIKSPRTLLHAAVVDPTNMHSEEKISLLRLLVNAYPDETMAALLEDNVFHTAALWGNTDALEFLQDYAEISPAARVLSEAEKAELRCFSRPWRGATPLDYVHESLNEKGVRVQTQQDLLENGPFGKKWDLGLFDVTLLRERHLQCYRFLRTRGALHSDELEGYIIRGFLLPADAASHGDFAALLKRAASKYSLGGHVVTGLENSSYTLPPYLMHGTTDDFGLTDAQDPKAMFAIVSRAYTDRVHEALAIHKVERGEIQEGSRVANGPSSLSTPIVVSFSPEPAVSQPYRLVDGASETNSEVEAIHTRSNSAVLAELVRRALPEPPRDIVNECCPLFRVCELVWRQNDFYIRGYVLCAGPWSDDTRAGLDSWIEHRADSRMLALVNSTREGEVIVPPFAKLDYARPYRHKGDNETKYLEWSRGGKIWSQEEVDTLADAVVGELQQELAPFVVSDQIAQELQDVILKQFG</sequence>
<accession>A0ACC0DIN6</accession>
<dbReference type="EMBL" id="MU394283">
    <property type="protein sequence ID" value="KAI6092453.1"/>
    <property type="molecule type" value="Genomic_DNA"/>
</dbReference>
<evidence type="ECO:0000313" key="1">
    <source>
        <dbReference type="EMBL" id="KAI6092453.1"/>
    </source>
</evidence>
<dbReference type="Proteomes" id="UP001497680">
    <property type="component" value="Unassembled WGS sequence"/>
</dbReference>